<dbReference type="GO" id="GO:0045259">
    <property type="term" value="C:proton-transporting ATP synthase complex"/>
    <property type="evidence" value="ECO:0007669"/>
    <property type="project" value="UniProtKB-KW"/>
</dbReference>
<dbReference type="GO" id="GO:0005524">
    <property type="term" value="F:ATP binding"/>
    <property type="evidence" value="ECO:0007669"/>
    <property type="project" value="UniProtKB-KW"/>
</dbReference>
<dbReference type="PANTHER" id="PTHR15184">
    <property type="entry name" value="ATP SYNTHASE"/>
    <property type="match status" value="1"/>
</dbReference>
<evidence type="ECO:0000256" key="11">
    <source>
        <dbReference type="ARBA" id="ARBA00023196"/>
    </source>
</evidence>
<keyword evidence="11" id="KW-0139">CF(1)</keyword>
<keyword evidence="8" id="KW-0067">ATP-binding</keyword>
<evidence type="ECO:0000256" key="6">
    <source>
        <dbReference type="ARBA" id="ARBA00022741"/>
    </source>
</evidence>
<evidence type="ECO:0000313" key="14">
    <source>
        <dbReference type="EMBL" id="ONM36094.1"/>
    </source>
</evidence>
<evidence type="ECO:0000256" key="5">
    <source>
        <dbReference type="ARBA" id="ARBA00022448"/>
    </source>
</evidence>
<keyword evidence="12" id="KW-0066">ATP synthesis</keyword>
<comment type="subcellular location">
    <subcellularLocation>
        <location evidence="1">Mitochondrion inner membrane</location>
    </subcellularLocation>
</comment>
<dbReference type="InterPro" id="IPR027417">
    <property type="entry name" value="P-loop_NTPase"/>
</dbReference>
<accession>A0A1D6N670</accession>
<evidence type="ECO:0000256" key="3">
    <source>
        <dbReference type="ARBA" id="ARBA00012473"/>
    </source>
</evidence>
<keyword evidence="9" id="KW-0406">Ion transport</keyword>
<sequence length="90" mass="10361">MQPSYIHRSTLLKFMLYILLRALAFVEQATEQQILIIGIKVVDLLAPYQRGENIGLFDGTQEWVKLCSSWSWLIMLLGHMVGIVHSFLLN</sequence>
<keyword evidence="7" id="KW-0375">Hydrogen ion transport</keyword>
<keyword evidence="5" id="KW-0813">Transport</keyword>
<dbReference type="PANTHER" id="PTHR15184:SF82">
    <property type="entry name" value="ATP SYNTHASE SUBUNIT BETA, MITOCHONDRIAL"/>
    <property type="match status" value="1"/>
</dbReference>
<evidence type="ECO:0000256" key="9">
    <source>
        <dbReference type="ARBA" id="ARBA00023065"/>
    </source>
</evidence>
<evidence type="ECO:0000256" key="7">
    <source>
        <dbReference type="ARBA" id="ARBA00022781"/>
    </source>
</evidence>
<gene>
    <name evidence="14" type="ORF">ZEAMMB73_Zm00001d042696</name>
</gene>
<evidence type="ECO:0000256" key="8">
    <source>
        <dbReference type="ARBA" id="ARBA00022840"/>
    </source>
</evidence>
<dbReference type="AlphaFoldDB" id="A0A1D6N670"/>
<proteinExistence type="predicted"/>
<dbReference type="EMBL" id="CM007649">
    <property type="protein sequence ID" value="ONM36094.1"/>
    <property type="molecule type" value="Genomic_DNA"/>
</dbReference>
<dbReference type="InParanoid" id="A0A1D6N670"/>
<dbReference type="STRING" id="4577.A0A1D6N670"/>
<reference evidence="14" key="1">
    <citation type="submission" date="2015-12" db="EMBL/GenBank/DDBJ databases">
        <title>Update maize B73 reference genome by single molecule sequencing technologies.</title>
        <authorList>
            <consortium name="Maize Genome Sequencing Project"/>
            <person name="Ware D."/>
        </authorList>
    </citation>
    <scope>NUCLEOTIDE SEQUENCE [LARGE SCALE GENOMIC DNA]</scope>
    <source>
        <tissue evidence="14">Seedling</tissue>
    </source>
</reference>
<organism evidence="14">
    <name type="scientific">Zea mays</name>
    <name type="common">Maize</name>
    <dbReference type="NCBI Taxonomy" id="4577"/>
    <lineage>
        <taxon>Eukaryota</taxon>
        <taxon>Viridiplantae</taxon>
        <taxon>Streptophyta</taxon>
        <taxon>Embryophyta</taxon>
        <taxon>Tracheophyta</taxon>
        <taxon>Spermatophyta</taxon>
        <taxon>Magnoliopsida</taxon>
        <taxon>Liliopsida</taxon>
        <taxon>Poales</taxon>
        <taxon>Poaceae</taxon>
        <taxon>PACMAD clade</taxon>
        <taxon>Panicoideae</taxon>
        <taxon>Andropogonodae</taxon>
        <taxon>Andropogoneae</taxon>
        <taxon>Tripsacinae</taxon>
        <taxon>Zea</taxon>
    </lineage>
</organism>
<name>A0A1D6N670_MAIZE</name>
<evidence type="ECO:0000256" key="1">
    <source>
        <dbReference type="ARBA" id="ARBA00004273"/>
    </source>
</evidence>
<comment type="catalytic activity">
    <reaction evidence="13">
        <text>ATP + H2O + 4 H(+)(in) = ADP + phosphate + 5 H(+)(out)</text>
        <dbReference type="Rhea" id="RHEA:57720"/>
        <dbReference type="ChEBI" id="CHEBI:15377"/>
        <dbReference type="ChEBI" id="CHEBI:15378"/>
        <dbReference type="ChEBI" id="CHEBI:30616"/>
        <dbReference type="ChEBI" id="CHEBI:43474"/>
        <dbReference type="ChEBI" id="CHEBI:456216"/>
        <dbReference type="EC" id="7.1.2.2"/>
    </reaction>
</comment>
<protein>
    <recommendedName>
        <fullName evidence="4">ATP synthase subunit beta, mitochondrial</fullName>
        <ecNumber evidence="3">7.1.2.2</ecNumber>
    </recommendedName>
</protein>
<evidence type="ECO:0000256" key="13">
    <source>
        <dbReference type="ARBA" id="ARBA00048383"/>
    </source>
</evidence>
<dbReference type="InterPro" id="IPR050053">
    <property type="entry name" value="ATPase_alpha/beta_chains"/>
</dbReference>
<dbReference type="GO" id="GO:0006754">
    <property type="term" value="P:ATP biosynthetic process"/>
    <property type="evidence" value="ECO:0007669"/>
    <property type="project" value="UniProtKB-KW"/>
</dbReference>
<comment type="subunit">
    <text evidence="2">F-type ATPases have 2 components, CF(1) - the catalytic core - and CF(0) - the membrane proton channel. CF(1) has five subunits: alpha(3), beta(3), gamma(1), delta(1), epsilon(1). CF(0) has three main subunits: a, b and c.</text>
</comment>
<evidence type="ECO:0000256" key="10">
    <source>
        <dbReference type="ARBA" id="ARBA00023136"/>
    </source>
</evidence>
<dbReference type="GO" id="GO:1902600">
    <property type="term" value="P:proton transmembrane transport"/>
    <property type="evidence" value="ECO:0007669"/>
    <property type="project" value="UniProtKB-KW"/>
</dbReference>
<dbReference type="EC" id="7.1.2.2" evidence="3"/>
<dbReference type="Gene3D" id="3.40.50.300">
    <property type="entry name" value="P-loop containing nucleotide triphosphate hydrolases"/>
    <property type="match status" value="1"/>
</dbReference>
<evidence type="ECO:0000256" key="2">
    <source>
        <dbReference type="ARBA" id="ARBA00011648"/>
    </source>
</evidence>
<evidence type="ECO:0000256" key="12">
    <source>
        <dbReference type="ARBA" id="ARBA00023310"/>
    </source>
</evidence>
<evidence type="ECO:0000256" key="4">
    <source>
        <dbReference type="ARBA" id="ARBA00019294"/>
    </source>
</evidence>
<keyword evidence="10" id="KW-0472">Membrane</keyword>
<dbReference type="GO" id="GO:0005743">
    <property type="term" value="C:mitochondrial inner membrane"/>
    <property type="evidence" value="ECO:0007669"/>
    <property type="project" value="UniProtKB-SubCell"/>
</dbReference>
<keyword evidence="6" id="KW-0547">Nucleotide-binding</keyword>